<gene>
    <name evidence="3" type="ORF">DSM104635_00225</name>
</gene>
<dbReference type="InterPro" id="IPR028976">
    <property type="entry name" value="CheC-like_sf"/>
</dbReference>
<evidence type="ECO:0000313" key="3">
    <source>
        <dbReference type="EMBL" id="QGZ93415.1"/>
    </source>
</evidence>
<keyword evidence="1" id="KW-0145">Chemotaxis</keyword>
<evidence type="ECO:0000313" key="4">
    <source>
        <dbReference type="Proteomes" id="UP000431269"/>
    </source>
</evidence>
<accession>A0A6I6MFU5</accession>
<dbReference type="EMBL" id="CP047045">
    <property type="protein sequence ID" value="QGZ93415.1"/>
    <property type="molecule type" value="Genomic_DNA"/>
</dbReference>
<dbReference type="Pfam" id="PF13690">
    <property type="entry name" value="CheX"/>
    <property type="match status" value="1"/>
</dbReference>
<sequence>MSVQTKVSALDREIAAVMEVVAERTIAFFREELGLRPTGVDCRLHHEKSLRLRSVTAIVGVGTTAGLYIAYSYDEALIRSITKRHTAGISFSPDEADLYMRETASDVVNIIIGNSTADLAQRGELISLSPPVLMAGARTIQGRRESTIAALTLTFADGALDVAFVGPKILFDDQLSYFTFQEGVS</sequence>
<feature type="domain" description="Chemotaxis phosphatase CheX-like" evidence="2">
    <location>
        <begin position="55"/>
        <end position="141"/>
    </location>
</feature>
<keyword evidence="4" id="KW-1185">Reference proteome</keyword>
<name>A0A6I6MFU5_9CAUL</name>
<dbReference type="Gene3D" id="3.40.1550.10">
    <property type="entry name" value="CheC-like"/>
    <property type="match status" value="1"/>
</dbReference>
<protein>
    <recommendedName>
        <fullName evidence="2">Chemotaxis phosphatase CheX-like domain-containing protein</fullName>
    </recommendedName>
</protein>
<dbReference type="KEGG" id="tsv:DSM104635_00225"/>
<dbReference type="AlphaFoldDB" id="A0A6I6MFU5"/>
<dbReference type="RefSeq" id="WP_158764421.1">
    <property type="nucleotide sequence ID" value="NZ_CP047045.1"/>
</dbReference>
<reference evidence="4" key="1">
    <citation type="submission" date="2019-12" db="EMBL/GenBank/DDBJ databases">
        <title>Complete genome of Terracaulis silvestris 0127_4.</title>
        <authorList>
            <person name="Vieira S."/>
            <person name="Riedel T."/>
            <person name="Sproer C."/>
            <person name="Pascual J."/>
            <person name="Boedeker C."/>
            <person name="Overmann J."/>
        </authorList>
    </citation>
    <scope>NUCLEOTIDE SEQUENCE [LARGE SCALE GENOMIC DNA]</scope>
    <source>
        <strain evidence="4">0127_4</strain>
    </source>
</reference>
<organism evidence="3 4">
    <name type="scientific">Terricaulis silvestris</name>
    <dbReference type="NCBI Taxonomy" id="2686094"/>
    <lineage>
        <taxon>Bacteria</taxon>
        <taxon>Pseudomonadati</taxon>
        <taxon>Pseudomonadota</taxon>
        <taxon>Alphaproteobacteria</taxon>
        <taxon>Caulobacterales</taxon>
        <taxon>Caulobacteraceae</taxon>
        <taxon>Terricaulis</taxon>
    </lineage>
</organism>
<dbReference type="InterPro" id="IPR028051">
    <property type="entry name" value="CheX-like_dom"/>
</dbReference>
<proteinExistence type="predicted"/>
<dbReference type="Proteomes" id="UP000431269">
    <property type="component" value="Chromosome"/>
</dbReference>
<evidence type="ECO:0000256" key="1">
    <source>
        <dbReference type="ARBA" id="ARBA00022500"/>
    </source>
</evidence>
<dbReference type="GO" id="GO:0006935">
    <property type="term" value="P:chemotaxis"/>
    <property type="evidence" value="ECO:0007669"/>
    <property type="project" value="UniProtKB-KW"/>
</dbReference>
<evidence type="ECO:0000259" key="2">
    <source>
        <dbReference type="Pfam" id="PF13690"/>
    </source>
</evidence>
<dbReference type="SUPFAM" id="SSF103039">
    <property type="entry name" value="CheC-like"/>
    <property type="match status" value="1"/>
</dbReference>